<dbReference type="InterPro" id="IPR037523">
    <property type="entry name" value="VOC_core"/>
</dbReference>
<organism evidence="3 4">
    <name type="scientific">Marinilactibacillus psychrotolerans</name>
    <dbReference type="NCBI Taxonomy" id="191770"/>
    <lineage>
        <taxon>Bacteria</taxon>
        <taxon>Bacillati</taxon>
        <taxon>Bacillota</taxon>
        <taxon>Bacilli</taxon>
        <taxon>Lactobacillales</taxon>
        <taxon>Carnobacteriaceae</taxon>
        <taxon>Marinilactibacillus</taxon>
    </lineage>
</organism>
<dbReference type="AlphaFoldDB" id="A0A511H033"/>
<dbReference type="InterPro" id="IPR029068">
    <property type="entry name" value="Glyas_Bleomycin-R_OHBP_Dase"/>
</dbReference>
<comment type="caution">
    <text evidence="3">The sequence shown here is derived from an EMBL/GenBank/DDBJ whole genome shotgun (WGS) entry which is preliminary data.</text>
</comment>
<reference evidence="3 4" key="1">
    <citation type="submission" date="2019-05" db="EMBL/GenBank/DDBJ databases">
        <title>The metagenome of a microbial culture collection derived from dairy environment covers the genomic content of the human microbiome.</title>
        <authorList>
            <person name="Roder T."/>
            <person name="Wuthrich D."/>
            <person name="Sattari Z."/>
            <person name="Von Ah U."/>
            <person name="Bar C."/>
            <person name="Ronchi F."/>
            <person name="Macpherson A.J."/>
            <person name="Ganal-Vonarburg S.C."/>
            <person name="Bruggmann R."/>
            <person name="Vergeres G."/>
        </authorList>
    </citation>
    <scope>NUCLEOTIDE SEQUENCE [LARGE SCALE GENOMIC DNA]</scope>
    <source>
        <strain evidence="3 4">FAM 24235</strain>
    </source>
</reference>
<proteinExistence type="predicted"/>
<evidence type="ECO:0000259" key="1">
    <source>
        <dbReference type="PROSITE" id="PS51819"/>
    </source>
</evidence>
<evidence type="ECO:0000313" key="2">
    <source>
        <dbReference type="EMBL" id="GEQ35952.1"/>
    </source>
</evidence>
<dbReference type="GeneID" id="96911223"/>
<accession>A0A511H033</accession>
<dbReference type="OrthoDB" id="9789012at2"/>
<reference evidence="2" key="2">
    <citation type="submission" date="2019-08" db="EMBL/GenBank/DDBJ databases">
        <title>Marinilactibacillus psychrotolerans M13-2T whole genome sequencing project.</title>
        <authorList>
            <person name="Ishikawa M."/>
            <person name="Suzuki T."/>
            <person name="Matsutani M."/>
        </authorList>
    </citation>
    <scope>NUCLEOTIDE SEQUENCE</scope>
    <source>
        <strain evidence="2">M13-2T</strain>
    </source>
</reference>
<dbReference type="Proteomes" id="UP000307201">
    <property type="component" value="Unassembled WGS sequence"/>
</dbReference>
<evidence type="ECO:0000313" key="3">
    <source>
        <dbReference type="EMBL" id="TLQ06528.1"/>
    </source>
</evidence>
<protein>
    <submittedName>
        <fullName evidence="2">Glyoxalase</fullName>
    </submittedName>
</protein>
<dbReference type="RefSeq" id="WP_091760909.1">
    <property type="nucleotide sequence ID" value="NZ_BJVX01000007.1"/>
</dbReference>
<name>A0A511H033_9LACT</name>
<dbReference type="EMBL" id="BKBI01000009">
    <property type="protein sequence ID" value="GEQ35952.1"/>
    <property type="molecule type" value="Genomic_DNA"/>
</dbReference>
<gene>
    <name evidence="2" type="primary">gloA_1</name>
    <name evidence="3" type="ORF">FEZ48_09550</name>
    <name evidence="2" type="ORF">M132T_14600</name>
</gene>
<dbReference type="PANTHER" id="PTHR36113:SF1">
    <property type="entry name" value="GLYOXALASE_BLEOMYCIN RESISTANCE PROTEIN_DIOXYGENASE"/>
    <property type="match status" value="1"/>
</dbReference>
<dbReference type="Gene3D" id="3.10.180.10">
    <property type="entry name" value="2,3-Dihydroxybiphenyl 1,2-Dioxygenase, domain 1"/>
    <property type="match status" value="1"/>
</dbReference>
<dbReference type="EMBL" id="VBTE01000029">
    <property type="protein sequence ID" value="TLQ06528.1"/>
    <property type="molecule type" value="Genomic_DNA"/>
</dbReference>
<dbReference type="PANTHER" id="PTHR36113">
    <property type="entry name" value="LYASE, PUTATIVE-RELATED-RELATED"/>
    <property type="match status" value="1"/>
</dbReference>
<dbReference type="PROSITE" id="PS51819">
    <property type="entry name" value="VOC"/>
    <property type="match status" value="1"/>
</dbReference>
<dbReference type="Proteomes" id="UP000887127">
    <property type="component" value="Unassembled WGS sequence"/>
</dbReference>
<evidence type="ECO:0000313" key="4">
    <source>
        <dbReference type="Proteomes" id="UP000307201"/>
    </source>
</evidence>
<dbReference type="STRING" id="191770.SAMN04488013_10543"/>
<dbReference type="SUPFAM" id="SSF54593">
    <property type="entry name" value="Glyoxalase/Bleomycin resistance protein/Dihydroxybiphenyl dioxygenase"/>
    <property type="match status" value="1"/>
</dbReference>
<feature type="domain" description="VOC" evidence="1">
    <location>
        <begin position="2"/>
        <end position="126"/>
    </location>
</feature>
<dbReference type="Pfam" id="PF00903">
    <property type="entry name" value="Glyoxalase"/>
    <property type="match status" value="1"/>
</dbReference>
<dbReference type="InterPro" id="IPR051332">
    <property type="entry name" value="Fosfomycin_Res_Enzymes"/>
</dbReference>
<sequence length="126" mass="14071">MRIEHAAVWVKDLNKIKKFYETYFGATSGELYHNEKTGFTSYFLSFDTGARLEIMNKAELHTNNDATLGYAHLAFGVGTEKDIDQLTEKIVKAGYPLLNGPRVTGDGYYEAVIADPEGNLIEITTD</sequence>
<dbReference type="InterPro" id="IPR004360">
    <property type="entry name" value="Glyas_Fos-R_dOase_dom"/>
</dbReference>